<gene>
    <name evidence="1" type="ORF">BACI71_90048</name>
</gene>
<evidence type="ECO:0000313" key="1">
    <source>
        <dbReference type="EMBL" id="VXC86266.1"/>
    </source>
</evidence>
<proteinExistence type="predicted"/>
<organism evidence="1 2">
    <name type="scientific">Bacillus mycoides</name>
    <dbReference type="NCBI Taxonomy" id="1405"/>
    <lineage>
        <taxon>Bacteria</taxon>
        <taxon>Bacillati</taxon>
        <taxon>Bacillota</taxon>
        <taxon>Bacilli</taxon>
        <taxon>Bacillales</taxon>
        <taxon>Bacillaceae</taxon>
        <taxon>Bacillus</taxon>
        <taxon>Bacillus cereus group</taxon>
    </lineage>
</organism>
<protein>
    <submittedName>
        <fullName evidence="1">Uncharacterized protein</fullName>
    </submittedName>
</protein>
<dbReference type="AlphaFoldDB" id="A0A654BZU2"/>
<dbReference type="EMBL" id="CABWMC010000034">
    <property type="protein sequence ID" value="VXC86266.1"/>
    <property type="molecule type" value="Genomic_DNA"/>
</dbReference>
<name>A0A654BZU2_BACMY</name>
<reference evidence="1 2" key="1">
    <citation type="submission" date="2019-10" db="EMBL/GenBank/DDBJ databases">
        <authorList>
            <person name="Karimi E."/>
        </authorList>
    </citation>
    <scope>NUCLEOTIDE SEQUENCE [LARGE SCALE GENOMIC DNA]</scope>
    <source>
        <strain evidence="1">Bacillus sp. 71</strain>
    </source>
</reference>
<accession>A0A654BZU2</accession>
<dbReference type="Proteomes" id="UP000437562">
    <property type="component" value="Unassembled WGS sequence"/>
</dbReference>
<dbReference type="RefSeq" id="WP_159146861.1">
    <property type="nucleotide sequence ID" value="NZ_LR733376.1"/>
</dbReference>
<evidence type="ECO:0000313" key="2">
    <source>
        <dbReference type="Proteomes" id="UP000437562"/>
    </source>
</evidence>
<sequence>MTNKICKLHRLERREVFMKIIDEMKKAGWQQLNADKPDKNNIFVMYSTGNDGTKNNYIELRPYDNLAKNSSLSSQYDIREPNVKYTDGSYRLIRGYDKEDGSGTGEEAWFPLVFHQGKANYSSGAIALNYEKYMVDLYLYVDKDTVIYCVYANDDEIPSHKGKTVIGFIGLPDEYYQPELFSPYSCPFSVMFSCGSRGQTATHITDRSKFSGSVPYSDTNSTFYWDKVLLKAPSNEGKIVFTPLYMGDSREGFRGKYDGFYIYKGSGFIYGDITEIVENGEIHKYKLFYTSAPIANQFNSFSDYYVALRIE</sequence>